<feature type="repeat" description="TPR" evidence="1">
    <location>
        <begin position="290"/>
        <end position="323"/>
    </location>
</feature>
<evidence type="ECO:0000256" key="3">
    <source>
        <dbReference type="SAM" id="SignalP"/>
    </source>
</evidence>
<dbReference type="GO" id="GO:0097363">
    <property type="term" value="F:protein O-acetylglucosaminyltransferase activity"/>
    <property type="evidence" value="ECO:0007669"/>
    <property type="project" value="TreeGrafter"/>
</dbReference>
<dbReference type="Proteomes" id="UP000001880">
    <property type="component" value="Chromosome"/>
</dbReference>
<dbReference type="RefSeq" id="WP_012828497.1">
    <property type="nucleotide sequence ID" value="NC_013440.1"/>
</dbReference>
<feature type="signal peptide" evidence="3">
    <location>
        <begin position="1"/>
        <end position="35"/>
    </location>
</feature>
<proteinExistence type="predicted"/>
<dbReference type="InterPro" id="IPR037919">
    <property type="entry name" value="OGT"/>
</dbReference>
<organism evidence="4 5">
    <name type="scientific">Haliangium ochraceum (strain DSM 14365 / JCM 11303 / SMP-2)</name>
    <dbReference type="NCBI Taxonomy" id="502025"/>
    <lineage>
        <taxon>Bacteria</taxon>
        <taxon>Pseudomonadati</taxon>
        <taxon>Myxococcota</taxon>
        <taxon>Polyangia</taxon>
        <taxon>Haliangiales</taxon>
        <taxon>Kofleriaceae</taxon>
        <taxon>Haliangium</taxon>
    </lineage>
</organism>
<feature type="repeat" description="TPR" evidence="1">
    <location>
        <begin position="464"/>
        <end position="497"/>
    </location>
</feature>
<feature type="chain" id="PRO_5003011692" evidence="3">
    <location>
        <begin position="36"/>
        <end position="652"/>
    </location>
</feature>
<dbReference type="PROSITE" id="PS51257">
    <property type="entry name" value="PROKAR_LIPOPROTEIN"/>
    <property type="match status" value="1"/>
</dbReference>
<dbReference type="PANTHER" id="PTHR44366:SF1">
    <property type="entry name" value="UDP-N-ACETYLGLUCOSAMINE--PEPTIDE N-ACETYLGLUCOSAMINYLTRANSFERASE 110 KDA SUBUNIT"/>
    <property type="match status" value="1"/>
</dbReference>
<dbReference type="HOGENOM" id="CLU_420214_0_0_7"/>
<protein>
    <submittedName>
        <fullName evidence="4">Tetratricopeptide TPR_2 repeat protein</fullName>
    </submittedName>
</protein>
<dbReference type="SUPFAM" id="SSF48452">
    <property type="entry name" value="TPR-like"/>
    <property type="match status" value="1"/>
</dbReference>
<reference evidence="4 5" key="1">
    <citation type="journal article" date="2010" name="Stand. Genomic Sci.">
        <title>Complete genome sequence of Haliangium ochraceum type strain (SMP-2).</title>
        <authorList>
            <consortium name="US DOE Joint Genome Institute (JGI-PGF)"/>
            <person name="Ivanova N."/>
            <person name="Daum C."/>
            <person name="Lang E."/>
            <person name="Abt B."/>
            <person name="Kopitz M."/>
            <person name="Saunders E."/>
            <person name="Lapidus A."/>
            <person name="Lucas S."/>
            <person name="Glavina Del Rio T."/>
            <person name="Nolan M."/>
            <person name="Tice H."/>
            <person name="Copeland A."/>
            <person name="Cheng J.F."/>
            <person name="Chen F."/>
            <person name="Bruce D."/>
            <person name="Goodwin L."/>
            <person name="Pitluck S."/>
            <person name="Mavromatis K."/>
            <person name="Pati A."/>
            <person name="Mikhailova N."/>
            <person name="Chen A."/>
            <person name="Palaniappan K."/>
            <person name="Land M."/>
            <person name="Hauser L."/>
            <person name="Chang Y.J."/>
            <person name="Jeffries C.D."/>
            <person name="Detter J.C."/>
            <person name="Brettin T."/>
            <person name="Rohde M."/>
            <person name="Goker M."/>
            <person name="Bristow J."/>
            <person name="Markowitz V."/>
            <person name="Eisen J.A."/>
            <person name="Hugenholtz P."/>
            <person name="Kyrpides N.C."/>
            <person name="Klenk H.P."/>
        </authorList>
    </citation>
    <scope>NUCLEOTIDE SEQUENCE [LARGE SCALE GENOMIC DNA]</scope>
    <source>
        <strain evidence="5">DSM 14365 / CIP 107738 / JCM 11303 / AJ 13395 / SMP-2</strain>
    </source>
</reference>
<evidence type="ECO:0000256" key="2">
    <source>
        <dbReference type="SAM" id="MobiDB-lite"/>
    </source>
</evidence>
<dbReference type="eggNOG" id="COG0457">
    <property type="taxonomic scope" value="Bacteria"/>
</dbReference>
<dbReference type="GO" id="GO:0006493">
    <property type="term" value="P:protein O-linked glycosylation"/>
    <property type="evidence" value="ECO:0007669"/>
    <property type="project" value="InterPro"/>
</dbReference>
<evidence type="ECO:0000313" key="4">
    <source>
        <dbReference type="EMBL" id="ACY15897.1"/>
    </source>
</evidence>
<evidence type="ECO:0000313" key="5">
    <source>
        <dbReference type="Proteomes" id="UP000001880"/>
    </source>
</evidence>
<dbReference type="STRING" id="502025.Hoch_3395"/>
<dbReference type="InterPro" id="IPR011990">
    <property type="entry name" value="TPR-like_helical_dom_sf"/>
</dbReference>
<evidence type="ECO:0000256" key="1">
    <source>
        <dbReference type="PROSITE-ProRule" id="PRU00339"/>
    </source>
</evidence>
<dbReference type="AlphaFoldDB" id="D0LV56"/>
<keyword evidence="5" id="KW-1185">Reference proteome</keyword>
<accession>D0LV56</accession>
<dbReference type="Pfam" id="PF14559">
    <property type="entry name" value="TPR_19"/>
    <property type="match status" value="1"/>
</dbReference>
<dbReference type="EMBL" id="CP001804">
    <property type="protein sequence ID" value="ACY15897.1"/>
    <property type="molecule type" value="Genomic_DNA"/>
</dbReference>
<feature type="repeat" description="TPR" evidence="1">
    <location>
        <begin position="600"/>
        <end position="633"/>
    </location>
</feature>
<dbReference type="PANTHER" id="PTHR44366">
    <property type="entry name" value="UDP-N-ACETYLGLUCOSAMINE--PEPTIDE N-ACETYLGLUCOSAMINYLTRANSFERASE 110 KDA SUBUNIT"/>
    <property type="match status" value="1"/>
</dbReference>
<dbReference type="KEGG" id="hoh:Hoch_3395"/>
<keyword evidence="3" id="KW-0732">Signal</keyword>
<feature type="region of interest" description="Disordered" evidence="2">
    <location>
        <begin position="63"/>
        <end position="86"/>
    </location>
</feature>
<dbReference type="Gene3D" id="1.25.40.10">
    <property type="entry name" value="Tetratricopeptide repeat domain"/>
    <property type="match status" value="2"/>
</dbReference>
<name>D0LV56_HALO1</name>
<dbReference type="PROSITE" id="PS50005">
    <property type="entry name" value="TPR"/>
    <property type="match status" value="3"/>
</dbReference>
<dbReference type="SMART" id="SM00028">
    <property type="entry name" value="TPR"/>
    <property type="match status" value="7"/>
</dbReference>
<feature type="compositionally biased region" description="Pro residues" evidence="2">
    <location>
        <begin position="73"/>
        <end position="85"/>
    </location>
</feature>
<gene>
    <name evidence="4" type="ordered locus">Hoch_3395</name>
</gene>
<sequence>MAQRSKARSGSRLRPLAIAALLVAACACVALLASALAPGSDAATRAPTGSAWRSLATLAAPPVAAQTPAEALAPPPQPRGEPEPPSFAVARFANRGAVRGLDWMETALPFVLAERLAQHAPLRPVFDTWVVPRGQGAPDAALGETPGAEVAAYARALAPESPPRWLWTGRIDGNNRAALSLRVRLWSLEAGAAAATLAAERTAEGAQEDLLRLAGEAAAELAGAIPGVVPGPLAAPLSAPASPDFYAFTLFGRGLFDLAAALGTPAQVRYRRVLAERDIRRAVLIDPQFAEAQRMLGELERAGGSLDEARSRLAAALRIRPDYLPALEGRAAVARAEHERQRAAELYARILALRPWAHGYRFELGTVLWELGRVDDARQALEGLIEHAPDHLPARRLLVRIDSERGDYQALIGSLEAMLRLAPGDVQAYFDLAAVYRAVGRDVDAAALYQSVALDEGADASTRARAYKLLGDGARRRGELEAAATAYEHALALAPHEARSYFLLAGMFIEAGEMARAEEMLRQVLAMPEHAADAYAGLAALSYRRGNLSEALWYAHRASWRRPESAALHYNVAVALSALGREADAMYEIRQGLRRAPEHAGLHYLHGVVLLRQARYGEAKPWFEAALRIEPGHEDALHNLERLDALAAAASP</sequence>
<keyword evidence="1" id="KW-0802">TPR repeat</keyword>
<dbReference type="InterPro" id="IPR019734">
    <property type="entry name" value="TPR_rpt"/>
</dbReference>
<dbReference type="Pfam" id="PF13432">
    <property type="entry name" value="TPR_16"/>
    <property type="match status" value="3"/>
</dbReference>